<dbReference type="AlphaFoldDB" id="A0A2P2MSK1"/>
<evidence type="ECO:0000313" key="1">
    <source>
        <dbReference type="EMBL" id="MBX33178.1"/>
    </source>
</evidence>
<accession>A0A2P2MSK1</accession>
<reference evidence="1" key="1">
    <citation type="submission" date="2018-02" db="EMBL/GenBank/DDBJ databases">
        <title>Rhizophora mucronata_Transcriptome.</title>
        <authorList>
            <person name="Meera S.P."/>
            <person name="Sreeshan A."/>
            <person name="Augustine A."/>
        </authorList>
    </citation>
    <scope>NUCLEOTIDE SEQUENCE</scope>
    <source>
        <tissue evidence="1">Leaf</tissue>
    </source>
</reference>
<name>A0A2P2MSK1_RHIMU</name>
<protein>
    <submittedName>
        <fullName evidence="1">Serine/threonine-protein phosphatase BSL3</fullName>
    </submittedName>
</protein>
<sequence>MPISRPWSRALNNNSMPSWSLLCEVKNMKVLSRQTSWTNSTLNNYHSSHSSCHMSCPRCGRFSKRRNPRPLICQHIITMNISSGTC</sequence>
<dbReference type="EMBL" id="GGEC01052694">
    <property type="protein sequence ID" value="MBX33178.1"/>
    <property type="molecule type" value="Transcribed_RNA"/>
</dbReference>
<proteinExistence type="predicted"/>
<organism evidence="1">
    <name type="scientific">Rhizophora mucronata</name>
    <name type="common">Asiatic mangrove</name>
    <dbReference type="NCBI Taxonomy" id="61149"/>
    <lineage>
        <taxon>Eukaryota</taxon>
        <taxon>Viridiplantae</taxon>
        <taxon>Streptophyta</taxon>
        <taxon>Embryophyta</taxon>
        <taxon>Tracheophyta</taxon>
        <taxon>Spermatophyta</taxon>
        <taxon>Magnoliopsida</taxon>
        <taxon>eudicotyledons</taxon>
        <taxon>Gunneridae</taxon>
        <taxon>Pentapetalae</taxon>
        <taxon>rosids</taxon>
        <taxon>fabids</taxon>
        <taxon>Malpighiales</taxon>
        <taxon>Rhizophoraceae</taxon>
        <taxon>Rhizophora</taxon>
    </lineage>
</organism>